<dbReference type="EMBL" id="KE125870">
    <property type="protein sequence ID" value="EPB66886.1"/>
    <property type="molecule type" value="Genomic_DNA"/>
</dbReference>
<keyword evidence="2" id="KW-1185">Reference proteome</keyword>
<dbReference type="Proteomes" id="UP000054495">
    <property type="component" value="Unassembled WGS sequence"/>
</dbReference>
<dbReference type="AlphaFoldDB" id="A0A0D6LAU3"/>
<organism evidence="1 2">
    <name type="scientific">Ancylostoma ceylanicum</name>
    <dbReference type="NCBI Taxonomy" id="53326"/>
    <lineage>
        <taxon>Eukaryota</taxon>
        <taxon>Metazoa</taxon>
        <taxon>Ecdysozoa</taxon>
        <taxon>Nematoda</taxon>
        <taxon>Chromadorea</taxon>
        <taxon>Rhabditida</taxon>
        <taxon>Rhabditina</taxon>
        <taxon>Rhabditomorpha</taxon>
        <taxon>Strongyloidea</taxon>
        <taxon>Ancylostomatidae</taxon>
        <taxon>Ancylostomatinae</taxon>
        <taxon>Ancylostoma</taxon>
    </lineage>
</organism>
<accession>A0A0D6LAU3</accession>
<sequence>MDVRRLNNEALDRLRALGPQNECVYKSAGGVLHHEGSSGEQHPKREDAIVTLLRNVDVVNGMGTGAPLKLGPLKHYVLGTAASSAEVEEIG</sequence>
<protein>
    <submittedName>
        <fullName evidence="1">Uncharacterized protein</fullName>
    </submittedName>
</protein>
<reference evidence="1 2" key="1">
    <citation type="submission" date="2013-05" db="EMBL/GenBank/DDBJ databases">
        <title>Draft genome of the parasitic nematode Anyclostoma ceylanicum.</title>
        <authorList>
            <person name="Mitreva M."/>
        </authorList>
    </citation>
    <scope>NUCLEOTIDE SEQUENCE [LARGE SCALE GENOMIC DNA]</scope>
</reference>
<name>A0A0D6LAU3_9BILA</name>
<gene>
    <name evidence="1" type="ORF">ANCCEY_14023</name>
</gene>
<evidence type="ECO:0000313" key="1">
    <source>
        <dbReference type="EMBL" id="EPB66886.1"/>
    </source>
</evidence>
<proteinExistence type="predicted"/>
<evidence type="ECO:0000313" key="2">
    <source>
        <dbReference type="Proteomes" id="UP000054495"/>
    </source>
</evidence>